<keyword evidence="2" id="KW-1185">Reference proteome</keyword>
<evidence type="ECO:0000313" key="2">
    <source>
        <dbReference type="Proteomes" id="UP000005442"/>
    </source>
</evidence>
<dbReference type="InterPro" id="IPR053977">
    <property type="entry name" value="Rv2466c-like"/>
</dbReference>
<name>G8RVB2_MYCRN</name>
<dbReference type="Proteomes" id="UP000005442">
    <property type="component" value="Chromosome"/>
</dbReference>
<accession>G8RVB2</accession>
<dbReference type="EMBL" id="CP003169">
    <property type="protein sequence ID" value="AEV72984.1"/>
    <property type="molecule type" value="Genomic_DNA"/>
</dbReference>
<dbReference type="KEGG" id="mrh:MycrhN_2395"/>
<dbReference type="Pfam" id="PF22234">
    <property type="entry name" value="Rv2466c-like"/>
    <property type="match status" value="1"/>
</dbReference>
<dbReference type="STRING" id="710685.MycrhN_2395"/>
<reference evidence="1 2" key="1">
    <citation type="submission" date="2011-12" db="EMBL/GenBank/DDBJ databases">
        <title>Complete sequence of Mycobacterium rhodesiae NBB3.</title>
        <authorList>
            <consortium name="US DOE Joint Genome Institute"/>
            <person name="Lucas S."/>
            <person name="Han J."/>
            <person name="Lapidus A."/>
            <person name="Cheng J.-F."/>
            <person name="Goodwin L."/>
            <person name="Pitluck S."/>
            <person name="Peters L."/>
            <person name="Mikhailova N."/>
            <person name="Gu W."/>
            <person name="Detter J.C."/>
            <person name="Han C."/>
            <person name="Tapia R."/>
            <person name="Land M."/>
            <person name="Hauser L."/>
            <person name="Kyrpides N."/>
            <person name="Ivanova N."/>
            <person name="Pagani I."/>
            <person name="Mattes T."/>
            <person name="Holmes A."/>
            <person name="Rutledge P."/>
            <person name="Paulsen I."/>
            <person name="Coleman N."/>
            <person name="Woyke T."/>
        </authorList>
    </citation>
    <scope>NUCLEOTIDE SEQUENCE [LARGE SCALE GENOMIC DNA]</scope>
    <source>
        <strain evidence="1 2">NBB3</strain>
    </source>
</reference>
<dbReference type="InterPro" id="IPR036249">
    <property type="entry name" value="Thioredoxin-like_sf"/>
</dbReference>
<evidence type="ECO:0000313" key="1">
    <source>
        <dbReference type="EMBL" id="AEV72984.1"/>
    </source>
</evidence>
<evidence type="ECO:0008006" key="3">
    <source>
        <dbReference type="Google" id="ProtNLM"/>
    </source>
</evidence>
<dbReference type="OrthoDB" id="4125991at2"/>
<sequence length="202" mass="22393">MSAIPKVDFYFDPACPFAWIASRWILEVENTRDIDLRFQVMSVSVLNEDREISEWYRNFCDRAWGPARVCIAAAQHHGEEVLRDLYTALGTRIHNGRNKNYPEAIGEALTELDLPSGLAEAANGTDYDEALRKSHAAALEPVGADLGTPAIHIDGIGFFGPVLTAIPRGEEAARIFDSARTLAANPNFFELKRARSGDLNFD</sequence>
<proteinExistence type="predicted"/>
<dbReference type="RefSeq" id="WP_014210796.1">
    <property type="nucleotide sequence ID" value="NC_016604.1"/>
</dbReference>
<dbReference type="SUPFAM" id="SSF52833">
    <property type="entry name" value="Thioredoxin-like"/>
    <property type="match status" value="1"/>
</dbReference>
<gene>
    <name evidence="1" type="ordered locus">MycrhN_2395</name>
</gene>
<dbReference type="PATRIC" id="fig|710685.3.peg.2396"/>
<organism evidence="1 2">
    <name type="scientific">Mycolicibacterium rhodesiae (strain NBB3)</name>
    <name type="common">Mycobacterium rhodesiae</name>
    <dbReference type="NCBI Taxonomy" id="710685"/>
    <lineage>
        <taxon>Bacteria</taxon>
        <taxon>Bacillati</taxon>
        <taxon>Actinomycetota</taxon>
        <taxon>Actinomycetes</taxon>
        <taxon>Mycobacteriales</taxon>
        <taxon>Mycobacteriaceae</taxon>
        <taxon>Mycolicibacterium</taxon>
    </lineage>
</organism>
<dbReference type="eggNOG" id="COG1651">
    <property type="taxonomic scope" value="Bacteria"/>
</dbReference>
<protein>
    <recommendedName>
        <fullName evidence="3">Disulfide bond formation protein DsbA</fullName>
    </recommendedName>
</protein>
<dbReference type="HOGENOM" id="CLU_087602_1_0_11"/>
<dbReference type="Gene3D" id="3.40.30.10">
    <property type="entry name" value="Glutaredoxin"/>
    <property type="match status" value="1"/>
</dbReference>
<dbReference type="AlphaFoldDB" id="G8RVB2"/>